<dbReference type="PANTHER" id="PTHR11559">
    <property type="entry name" value="CARBOXYLESTERASE"/>
    <property type="match status" value="1"/>
</dbReference>
<dbReference type="InterPro" id="IPR019826">
    <property type="entry name" value="Carboxylesterase_B_AS"/>
</dbReference>
<dbReference type="InterPro" id="IPR029058">
    <property type="entry name" value="AB_hydrolase_fold"/>
</dbReference>
<protein>
    <recommendedName>
        <fullName evidence="3">Carboxylic ester hydrolase</fullName>
        <ecNumber evidence="3">3.1.1.-</ecNumber>
    </recommendedName>
</protein>
<reference evidence="7" key="2">
    <citation type="submission" date="2020-04" db="EMBL/GenBank/DDBJ databases">
        <authorList>
            <consortium name="NCBI Genome Project"/>
        </authorList>
    </citation>
    <scope>NUCLEOTIDE SEQUENCE</scope>
    <source>
        <strain evidence="7">CBS 304.34</strain>
    </source>
</reference>
<dbReference type="OrthoDB" id="408631at2759"/>
<evidence type="ECO:0000256" key="1">
    <source>
        <dbReference type="ARBA" id="ARBA00005964"/>
    </source>
</evidence>
<organism evidence="5">
    <name type="scientific">Mytilinidion resinicola</name>
    <dbReference type="NCBI Taxonomy" id="574789"/>
    <lineage>
        <taxon>Eukaryota</taxon>
        <taxon>Fungi</taxon>
        <taxon>Dikarya</taxon>
        <taxon>Ascomycota</taxon>
        <taxon>Pezizomycotina</taxon>
        <taxon>Dothideomycetes</taxon>
        <taxon>Pleosporomycetidae</taxon>
        <taxon>Mytilinidiales</taxon>
        <taxon>Mytilinidiaceae</taxon>
        <taxon>Mytilinidion</taxon>
    </lineage>
</organism>
<evidence type="ECO:0000313" key="7">
    <source>
        <dbReference type="RefSeq" id="XP_033574325.1"/>
    </source>
</evidence>
<dbReference type="Proteomes" id="UP000504636">
    <property type="component" value="Unplaced"/>
</dbReference>
<feature type="domain" description="Carboxylesterase type B" evidence="4">
    <location>
        <begin position="199"/>
        <end position="323"/>
    </location>
</feature>
<dbReference type="SUPFAM" id="SSF53474">
    <property type="entry name" value="alpha/beta-Hydrolases"/>
    <property type="match status" value="1"/>
</dbReference>
<dbReference type="GeneID" id="54466651"/>
<evidence type="ECO:0000313" key="5">
    <source>
        <dbReference type="EMBL" id="KAF2807361.1"/>
    </source>
</evidence>
<dbReference type="PROSITE" id="PS00122">
    <property type="entry name" value="CARBOXYLESTERASE_B_1"/>
    <property type="match status" value="1"/>
</dbReference>
<dbReference type="EC" id="3.1.1.-" evidence="3"/>
<feature type="chain" id="PRO_5044517504" description="Carboxylic ester hydrolase" evidence="3">
    <location>
        <begin position="21"/>
        <end position="537"/>
    </location>
</feature>
<keyword evidence="3" id="KW-0732">Signal</keyword>
<dbReference type="RefSeq" id="XP_033574325.1">
    <property type="nucleotide sequence ID" value="XM_033725758.1"/>
</dbReference>
<feature type="domain" description="Carboxylesterase type B" evidence="4">
    <location>
        <begin position="33"/>
        <end position="156"/>
    </location>
</feature>
<comment type="similarity">
    <text evidence="1 3">Belongs to the type-B carboxylesterase/lipase family.</text>
</comment>
<accession>A0A6A6YEZ0</accession>
<evidence type="ECO:0000313" key="6">
    <source>
        <dbReference type="Proteomes" id="UP000504636"/>
    </source>
</evidence>
<sequence length="537" mass="58314">MISQVPFSSLLLALSGTTTALPGAYCPPKPQPVVHIPSGTAIYRTINSTFPNIELYRGIPFALPPIGDLRFAPPQKAYHHDYINATAESPSCPQLQRGLPESERVKSAGLKHGEKLPVLLFIFGGGFSVEGIKVPATNPAPLIERLKNLAVVKFNYVSHRLPFPPYFTSLPRKFSSVRSFSTFTKFPANHPLPTQRMDIFDFPNTPALARQNLGLFDQCLAVEWVRDNITSFGGDAERITLLGHSAGSESADYMPFAYPEDPIAKGLILSSGTALTPSGSVDYSGSNFTHVASQCGCTDTRPAELLSCMRKLLPDNITYFSKYTVRGLAGKFANLPAIVGTNRNEGESLTDYSTTAAAHNQTEAELTTLGGIVCPSHDMAKIRPHVGYDTFRFEYAGNFTNMSPCRGWVHIIKVSRFPKSQRPHPFLQPRSADPTIPASLAIYFNTYGAFPGASTPLEIAIANRMQDLLLAFISDPTNAGTNLPKLGWPLNNSVAEKVLLFGTGGLVTQVEKGAKYQSICSKMDYQTGTEDANTGVA</sequence>
<gene>
    <name evidence="5 7" type="ORF">BDZ99DRAFT_522980</name>
</gene>
<dbReference type="InterPro" id="IPR050309">
    <property type="entry name" value="Type-B_Carboxylest/Lipase"/>
</dbReference>
<dbReference type="Pfam" id="PF00135">
    <property type="entry name" value="COesterase"/>
    <property type="match status" value="2"/>
</dbReference>
<dbReference type="GO" id="GO:0016787">
    <property type="term" value="F:hydrolase activity"/>
    <property type="evidence" value="ECO:0007669"/>
    <property type="project" value="UniProtKB-KW"/>
</dbReference>
<reference evidence="5 7" key="1">
    <citation type="journal article" date="2020" name="Stud. Mycol.">
        <title>101 Dothideomycetes genomes: a test case for predicting lifestyles and emergence of pathogens.</title>
        <authorList>
            <person name="Haridas S."/>
            <person name="Albert R."/>
            <person name="Binder M."/>
            <person name="Bloem J."/>
            <person name="Labutti K."/>
            <person name="Salamov A."/>
            <person name="Andreopoulos B."/>
            <person name="Baker S."/>
            <person name="Barry K."/>
            <person name="Bills G."/>
            <person name="Bluhm B."/>
            <person name="Cannon C."/>
            <person name="Castanera R."/>
            <person name="Culley D."/>
            <person name="Daum C."/>
            <person name="Ezra D."/>
            <person name="Gonzalez J."/>
            <person name="Henrissat B."/>
            <person name="Kuo A."/>
            <person name="Liang C."/>
            <person name="Lipzen A."/>
            <person name="Lutzoni F."/>
            <person name="Magnuson J."/>
            <person name="Mondo S."/>
            <person name="Nolan M."/>
            <person name="Ohm R."/>
            <person name="Pangilinan J."/>
            <person name="Park H.-J."/>
            <person name="Ramirez L."/>
            <person name="Alfaro M."/>
            <person name="Sun H."/>
            <person name="Tritt A."/>
            <person name="Yoshinaga Y."/>
            <person name="Zwiers L.-H."/>
            <person name="Turgeon B."/>
            <person name="Goodwin S."/>
            <person name="Spatafora J."/>
            <person name="Crous P."/>
            <person name="Grigoriev I."/>
        </authorList>
    </citation>
    <scope>NUCLEOTIDE SEQUENCE</scope>
    <source>
        <strain evidence="5 7">CBS 304.34</strain>
    </source>
</reference>
<keyword evidence="2 3" id="KW-0378">Hydrolase</keyword>
<evidence type="ECO:0000256" key="3">
    <source>
        <dbReference type="RuleBase" id="RU361235"/>
    </source>
</evidence>
<feature type="signal peptide" evidence="3">
    <location>
        <begin position="1"/>
        <end position="20"/>
    </location>
</feature>
<evidence type="ECO:0000256" key="2">
    <source>
        <dbReference type="ARBA" id="ARBA00022801"/>
    </source>
</evidence>
<name>A0A6A6YEZ0_9PEZI</name>
<reference evidence="7" key="3">
    <citation type="submission" date="2025-04" db="UniProtKB">
        <authorList>
            <consortium name="RefSeq"/>
        </authorList>
    </citation>
    <scope>IDENTIFICATION</scope>
    <source>
        <strain evidence="7">CBS 304.34</strain>
    </source>
</reference>
<keyword evidence="6" id="KW-1185">Reference proteome</keyword>
<dbReference type="AlphaFoldDB" id="A0A6A6YEZ0"/>
<proteinExistence type="inferred from homology"/>
<dbReference type="EMBL" id="MU003705">
    <property type="protein sequence ID" value="KAF2807361.1"/>
    <property type="molecule type" value="Genomic_DNA"/>
</dbReference>
<evidence type="ECO:0000259" key="4">
    <source>
        <dbReference type="Pfam" id="PF00135"/>
    </source>
</evidence>
<dbReference type="InterPro" id="IPR002018">
    <property type="entry name" value="CarbesteraseB"/>
</dbReference>
<dbReference type="Gene3D" id="3.40.50.1820">
    <property type="entry name" value="alpha/beta hydrolase"/>
    <property type="match status" value="1"/>
</dbReference>